<dbReference type="RefSeq" id="WP_207234175.1">
    <property type="nucleotide sequence ID" value="NZ_CP042431.1"/>
</dbReference>
<dbReference type="Gene3D" id="2.160.20.10">
    <property type="entry name" value="Single-stranded right-handed beta-helix, Pectin lyase-like"/>
    <property type="match status" value="1"/>
</dbReference>
<dbReference type="InterPro" id="IPR012334">
    <property type="entry name" value="Pectin_lyas_fold"/>
</dbReference>
<dbReference type="InterPro" id="IPR011050">
    <property type="entry name" value="Pectin_lyase_fold/virulence"/>
</dbReference>
<dbReference type="GO" id="GO:0046872">
    <property type="term" value="F:metal ion binding"/>
    <property type="evidence" value="ECO:0007669"/>
    <property type="project" value="UniProtKB-KW"/>
</dbReference>
<feature type="chain" id="PRO_5020397464" description="Pectate lyase" evidence="4">
    <location>
        <begin position="28"/>
        <end position="455"/>
    </location>
</feature>
<proteinExistence type="predicted"/>
<dbReference type="PANTHER" id="PTHR42970:SF1">
    <property type="entry name" value="PECTATE LYASE C-RELATED"/>
    <property type="match status" value="1"/>
</dbReference>
<gene>
    <name evidence="5" type="ORF">EV199_0610</name>
</gene>
<name>A0A4Q7N232_9BACT</name>
<evidence type="ECO:0000256" key="1">
    <source>
        <dbReference type="ARBA" id="ARBA00022723"/>
    </source>
</evidence>
<dbReference type="EMBL" id="SGXA01000001">
    <property type="protein sequence ID" value="RZS74759.1"/>
    <property type="molecule type" value="Genomic_DNA"/>
</dbReference>
<evidence type="ECO:0008006" key="7">
    <source>
        <dbReference type="Google" id="ProtNLM"/>
    </source>
</evidence>
<evidence type="ECO:0000256" key="3">
    <source>
        <dbReference type="SAM" id="MobiDB-lite"/>
    </source>
</evidence>
<feature type="region of interest" description="Disordered" evidence="3">
    <location>
        <begin position="399"/>
        <end position="429"/>
    </location>
</feature>
<keyword evidence="1" id="KW-0479">Metal-binding</keyword>
<keyword evidence="6" id="KW-1185">Reference proteome</keyword>
<protein>
    <recommendedName>
        <fullName evidence="7">Pectate lyase</fullName>
    </recommendedName>
</protein>
<keyword evidence="2" id="KW-0325">Glycoprotein</keyword>
<feature type="signal peptide" evidence="4">
    <location>
        <begin position="1"/>
        <end position="27"/>
    </location>
</feature>
<dbReference type="InterPro" id="IPR052063">
    <property type="entry name" value="Polysaccharide_Lyase_1"/>
</dbReference>
<dbReference type="Proteomes" id="UP000293874">
    <property type="component" value="Unassembled WGS sequence"/>
</dbReference>
<evidence type="ECO:0000313" key="6">
    <source>
        <dbReference type="Proteomes" id="UP000293874"/>
    </source>
</evidence>
<dbReference type="SUPFAM" id="SSF51126">
    <property type="entry name" value="Pectin lyase-like"/>
    <property type="match status" value="1"/>
</dbReference>
<evidence type="ECO:0000256" key="2">
    <source>
        <dbReference type="ARBA" id="ARBA00023180"/>
    </source>
</evidence>
<dbReference type="PANTHER" id="PTHR42970">
    <property type="entry name" value="PECTATE LYASE C-RELATED"/>
    <property type="match status" value="1"/>
</dbReference>
<sequence>MMKYRVKHTFFLLLGCAVVLGCKARQAAEQTLSSEIPAFPGAEGFGKFTTGGRGGKVILVTNLNDAGPGSLREAIDAKFPRIVVFTISGTIALESPLKIRYGNITIAGQSAPGDGICIRNYVCSITADNVIVRYLRFRLGDERKQADDAFNGTGHKDIIVDHCSMSWAVDENASFYNNENFTMQWCIIAESLHQSVHFKGAHGYGGIWGGKGASFHHNLLAHNTSRNPRFNGARFLNTENPEKVDFRNNVIVNWSFNSSYGGEGGNHNMVNNYYEAGPATRKSVANRILNPADTPSGKFYVTGNFVKGFPAITANNWAGGVQGPHWRDARTDQPIPFVSIGEQSPERARELVLAKAGASYKRDAVDTRIIDGIKNGKMNDGPEKNGIINSQTDVGGWPVLKSLPAPEDKDQDGMPDEWERKNGLDPSNAADASAFKLDKQYTNIEVYLNSLVYDK</sequence>
<comment type="caution">
    <text evidence="5">The sequence shown here is derived from an EMBL/GenBank/DDBJ whole genome shotgun (WGS) entry which is preliminary data.</text>
</comment>
<keyword evidence="4" id="KW-0732">Signal</keyword>
<feature type="compositionally biased region" description="Basic and acidic residues" evidence="3">
    <location>
        <begin position="406"/>
        <end position="423"/>
    </location>
</feature>
<dbReference type="AlphaFoldDB" id="A0A4Q7N232"/>
<organism evidence="5 6">
    <name type="scientific">Pseudobacter ginsenosidimutans</name>
    <dbReference type="NCBI Taxonomy" id="661488"/>
    <lineage>
        <taxon>Bacteria</taxon>
        <taxon>Pseudomonadati</taxon>
        <taxon>Bacteroidota</taxon>
        <taxon>Chitinophagia</taxon>
        <taxon>Chitinophagales</taxon>
        <taxon>Chitinophagaceae</taxon>
        <taxon>Pseudobacter</taxon>
    </lineage>
</organism>
<dbReference type="PROSITE" id="PS51257">
    <property type="entry name" value="PROKAR_LIPOPROTEIN"/>
    <property type="match status" value="1"/>
</dbReference>
<reference evidence="5 6" key="1">
    <citation type="submission" date="2019-02" db="EMBL/GenBank/DDBJ databases">
        <title>Genomic Encyclopedia of Type Strains, Phase IV (KMG-IV): sequencing the most valuable type-strain genomes for metagenomic binning, comparative biology and taxonomic classification.</title>
        <authorList>
            <person name="Goeker M."/>
        </authorList>
    </citation>
    <scope>NUCLEOTIDE SEQUENCE [LARGE SCALE GENOMIC DNA]</scope>
    <source>
        <strain evidence="5 6">DSM 18116</strain>
    </source>
</reference>
<accession>A0A4Q7N232</accession>
<evidence type="ECO:0000256" key="4">
    <source>
        <dbReference type="SAM" id="SignalP"/>
    </source>
</evidence>
<evidence type="ECO:0000313" key="5">
    <source>
        <dbReference type="EMBL" id="RZS74759.1"/>
    </source>
</evidence>